<protein>
    <submittedName>
        <fullName evidence="1">Uncharacterized protein</fullName>
    </submittedName>
</protein>
<dbReference type="EMBL" id="KB206395">
    <property type="protein sequence ID" value="ELP92061.1"/>
    <property type="molecule type" value="Genomic_DNA"/>
</dbReference>
<dbReference type="KEGG" id="eiv:EIN_379280"/>
<dbReference type="RefSeq" id="XP_004258832.1">
    <property type="nucleotide sequence ID" value="XM_004258784.1"/>
</dbReference>
<reference evidence="1 2" key="1">
    <citation type="submission" date="2012-10" db="EMBL/GenBank/DDBJ databases">
        <authorList>
            <person name="Zafar N."/>
            <person name="Inman J."/>
            <person name="Hall N."/>
            <person name="Lorenzi H."/>
            <person name="Caler E."/>
        </authorList>
    </citation>
    <scope>NUCLEOTIDE SEQUENCE [LARGE SCALE GENOMIC DNA]</scope>
    <source>
        <strain evidence="1 2">IP1</strain>
    </source>
</reference>
<evidence type="ECO:0000313" key="2">
    <source>
        <dbReference type="Proteomes" id="UP000014680"/>
    </source>
</evidence>
<name>A0A0A1UE65_ENTIV</name>
<organism evidence="1 2">
    <name type="scientific">Entamoeba invadens IP1</name>
    <dbReference type="NCBI Taxonomy" id="370355"/>
    <lineage>
        <taxon>Eukaryota</taxon>
        <taxon>Amoebozoa</taxon>
        <taxon>Evosea</taxon>
        <taxon>Archamoebae</taxon>
        <taxon>Mastigamoebida</taxon>
        <taxon>Entamoebidae</taxon>
        <taxon>Entamoeba</taxon>
    </lineage>
</organism>
<dbReference type="OMA" id="PECRNID"/>
<dbReference type="Proteomes" id="UP000014680">
    <property type="component" value="Unassembled WGS sequence"/>
</dbReference>
<evidence type="ECO:0000313" key="1">
    <source>
        <dbReference type="EMBL" id="ELP92061.1"/>
    </source>
</evidence>
<keyword evidence="2" id="KW-1185">Reference proteome</keyword>
<sequence length="1282" mass="147105">MVDKDSPISVNSFNVNDTNAQQIISESTCGDVFEKVVLFGHKRLGVAGVSKEYHTSFVIDSIKGGVDQIYAMPQMDMVLALQKGRIEVYQLGTDKNVDGVDAFDKVNQGDTQTSMNADVFCVERVKEDFAVIAKYEDKKKIVSIGLLESNGHLNAMARVFCADSKVYAMCFLGKSLVLAMEDKIIIISPFGDVKGVVASRTAMKKGPVKILKVDDEHAVASYESEIYLCLPTEILQAKVSNAIVGAVYQVPNLFIVLKQSSTQNVGTNGLYYYPLPLKNTVTGSPKSIKSVKVDDVVNIHATYPMFIKAKGECFDLKLRPDKVFESLKSGLYESTIKVIDEFPEMAKDPRLKVQTEMAQYCYALSLIEQFFKDENLRTATFLEEIFYRLRMSHENILLITAMLTHTVIKSFFPTLSKELSRMYTGEWEDENAYSESSSALKIVLNRLKSITEKKSQDKQNTLSPEIQTAFLHYLSILLYKNEYTFFEEDELKKKDTTKRRPNDTEGYKIFLTTFLLVLYSYNPDHARLGLIVSQTDYLLSDHIIDFVSGNTLINYYIKMNYLDGIFNIKAIGQEQKKSALKTVATTVPLTEFDDPVVIDFDRKCEKYLKEFISTQQGTDDEINEKLGTEVYELFGGKEFKAPVDLCVKHIKSWTLADSYELKNETRLRIAVMFLRKLYSDALNSKARSTNLDWLTERITLAYLEYFTFVATEESLKNPSKELVQNCCALIYQTKATSKECFYKVHNEMPPKFFQVRCCVGYLESKEEAYNQLIRINESWPSYPERDLDDDGNYSTKFIGKIDTVIDLTEQEIKAFLTRVTGIKNITNHNYREILLTNLKKMQDDFLNARACKECALKGSACETHKNAYIPFVEPTITRHIAESILFTLIVFGKEKYFEMVREFAKKCGNTIPEWVLQFLLSFFIPGLLDFFGGNEYNVKGIISSVEDVFSKEPSPKNTEITKVCLKRIYVPIVRYLRAYFSKNTALDSLFLIDCYLAYLKLPGNDQLEATKALIDCMSNPIYSERIKKASGLSWRLQCRIKHHVSFMEGLRQYFVELKRRLVDVGEDEFIKIFDDRFANYLSSVNTEIGLGYRNGINPESYITLIRQFYRPFSVQQDNILVEIVLHCVCLRDHNGYSPLLNRTIWELLQKNSVELPFKPKVALTLFSMFYPIIPLEMTQKQMDWIFNIQTYTLDQKNIFFELFDTLKTTGDLIKLTPAIHYFSHQFSQLKLESASQKSLVANAPRRYFKLPYGQICKLCGTKIALREHLTYSNGQFCHVTCH</sequence>
<proteinExistence type="predicted"/>
<gene>
    <name evidence="1" type="ORF">EIN_379280</name>
</gene>
<dbReference type="OrthoDB" id="25971at2759"/>
<dbReference type="GeneID" id="14891142"/>
<accession>A0A0A1UE65</accession>
<dbReference type="VEuPathDB" id="AmoebaDB:EIN_379280"/>